<dbReference type="InterPro" id="IPR021109">
    <property type="entry name" value="Peptidase_aspartic_dom_sf"/>
</dbReference>
<dbReference type="GO" id="GO:0006508">
    <property type="term" value="P:proteolysis"/>
    <property type="evidence" value="ECO:0007669"/>
    <property type="project" value="UniProtKB-KW"/>
</dbReference>
<feature type="active site" evidence="6">
    <location>
        <position position="60"/>
    </location>
</feature>
<evidence type="ECO:0000256" key="4">
    <source>
        <dbReference type="ARBA" id="ARBA00022750"/>
    </source>
</evidence>
<evidence type="ECO:0000313" key="10">
    <source>
        <dbReference type="EMBL" id="KAK4035318.1"/>
    </source>
</evidence>
<comment type="similarity">
    <text evidence="1">Belongs to the peptidase A1 family.</text>
</comment>
<dbReference type="InterPro" id="IPR001461">
    <property type="entry name" value="Aspartic_peptidase_A1"/>
</dbReference>
<comment type="caution">
    <text evidence="10">The sequence shown here is derived from an EMBL/GenBank/DDBJ whole genome shotgun (WGS) entry which is preliminary data.</text>
</comment>
<dbReference type="Gene3D" id="2.40.70.10">
    <property type="entry name" value="Acid Proteases"/>
    <property type="match status" value="2"/>
</dbReference>
<evidence type="ECO:0000256" key="7">
    <source>
        <dbReference type="PIRSR" id="PIRSR601461-2"/>
    </source>
</evidence>
<evidence type="ECO:0000256" key="5">
    <source>
        <dbReference type="ARBA" id="ARBA00022801"/>
    </source>
</evidence>
<feature type="domain" description="Peptidase A1" evidence="9">
    <location>
        <begin position="42"/>
        <end position="363"/>
    </location>
</feature>
<dbReference type="EMBL" id="MU854448">
    <property type="protein sequence ID" value="KAK4035318.1"/>
    <property type="molecule type" value="Genomic_DNA"/>
</dbReference>
<reference evidence="11" key="1">
    <citation type="journal article" date="2023" name="Mol. Phylogenet. Evol.">
        <title>Genome-scale phylogeny and comparative genomics of the fungal order Sordariales.</title>
        <authorList>
            <person name="Hensen N."/>
            <person name="Bonometti L."/>
            <person name="Westerberg I."/>
            <person name="Brannstrom I.O."/>
            <person name="Guillou S."/>
            <person name="Cros-Aarteil S."/>
            <person name="Calhoun S."/>
            <person name="Haridas S."/>
            <person name="Kuo A."/>
            <person name="Mondo S."/>
            <person name="Pangilinan J."/>
            <person name="Riley R."/>
            <person name="LaButti K."/>
            <person name="Andreopoulos B."/>
            <person name="Lipzen A."/>
            <person name="Chen C."/>
            <person name="Yan M."/>
            <person name="Daum C."/>
            <person name="Ng V."/>
            <person name="Clum A."/>
            <person name="Steindorff A."/>
            <person name="Ohm R.A."/>
            <person name="Martin F."/>
            <person name="Silar P."/>
            <person name="Natvig D.O."/>
            <person name="Lalanne C."/>
            <person name="Gautier V."/>
            <person name="Ament-Velasquez S.L."/>
            <person name="Kruys A."/>
            <person name="Hutchinson M.I."/>
            <person name="Powell A.J."/>
            <person name="Barry K."/>
            <person name="Miller A.N."/>
            <person name="Grigoriev I.V."/>
            <person name="Debuchy R."/>
            <person name="Gladieux P."/>
            <person name="Hiltunen Thoren M."/>
            <person name="Johannesson H."/>
        </authorList>
    </citation>
    <scope>NUCLEOTIDE SEQUENCE [LARGE SCALE GENOMIC DNA]</scope>
    <source>
        <strain evidence="11">CBS 284.82</strain>
    </source>
</reference>
<dbReference type="InterPro" id="IPR033876">
    <property type="entry name" value="SAP-like"/>
</dbReference>
<dbReference type="CDD" id="cd05474">
    <property type="entry name" value="SAP_like"/>
    <property type="match status" value="1"/>
</dbReference>
<keyword evidence="5" id="KW-0378">Hydrolase</keyword>
<dbReference type="PANTHER" id="PTHR47966:SF65">
    <property type="entry name" value="ASPARTIC-TYPE ENDOPEPTIDASE"/>
    <property type="match status" value="1"/>
</dbReference>
<evidence type="ECO:0000259" key="9">
    <source>
        <dbReference type="PROSITE" id="PS51767"/>
    </source>
</evidence>
<proteinExistence type="inferred from homology"/>
<gene>
    <name evidence="10" type="ORF">C8A01DRAFT_48468</name>
</gene>
<feature type="compositionally biased region" description="Low complexity" evidence="8">
    <location>
        <begin position="392"/>
        <end position="489"/>
    </location>
</feature>
<sequence length="663" mass="68016">MSFALYTAALLPQGNPLFGKHANITKRQIGTDTLGQRSGTLYTIEVTLGTPGQKVPVQFDTGSSELWVNPVCSKSTTPDFCNTQPRFTASSTLVDLDAQGHVTYGTGYTDFEYVADYVAIGSAKITQQIFGVAFDSAHAVVGLMGAGPSLEGWSPADAGYPLVVDSLAEQGLTNSRAFSMDLRGFDSARGSVIFGGIDTKKYSGTLVKRPIIPAAQSPDGLTRFWVYVNGISVNQPDGTVVNVYSTPGGGKGQPVLLDSGYTLSALPSAIMQKLVSAFPSAQYVPSAELYTVDCLDPGLGGSLDFTFGDKVINVRYYDFVWHVPDSDLCILGAFEDDFPVLGDTFLRSAYVVYDWDNRMIHLGQSEDCGSKLVAIGSGPDAVPSVAGECGQATSTSTTSTSTSTSTRSTSTTVSDTSTTTSSDATSTTTTKSSTATKSSTTVSSTASDSSSSTTTKSSTTSGSTSSTATSTDGAKTSTTGHPSSTSTITTTTSTTYTITSCPPTVAHCPLSHVTTEVVTVTTAICPETTATYTFHKTLTCSAHDSGSCPSGSTKTTALTVTVSPLPPTERTTHVVPGCTPGATGPSVCAQCGPAATQVTTLVAAAPTAGCVGCPSPSGGHKGNSTVTATVRPTGGVVTAGADRVGVMYGVVVVMGGLMVVMGL</sequence>
<dbReference type="GO" id="GO:0004190">
    <property type="term" value="F:aspartic-type endopeptidase activity"/>
    <property type="evidence" value="ECO:0007669"/>
    <property type="project" value="UniProtKB-KW"/>
</dbReference>
<dbReference type="PRINTS" id="PR00792">
    <property type="entry name" value="PEPSIN"/>
</dbReference>
<dbReference type="AlphaFoldDB" id="A0AAN6PEN0"/>
<evidence type="ECO:0000256" key="2">
    <source>
        <dbReference type="ARBA" id="ARBA00022670"/>
    </source>
</evidence>
<accession>A0AAN6PEN0</accession>
<feature type="region of interest" description="Disordered" evidence="8">
    <location>
        <begin position="383"/>
        <end position="489"/>
    </location>
</feature>
<dbReference type="Proteomes" id="UP001303115">
    <property type="component" value="Unassembled WGS sequence"/>
</dbReference>
<evidence type="ECO:0000256" key="3">
    <source>
        <dbReference type="ARBA" id="ARBA00022729"/>
    </source>
</evidence>
<dbReference type="PANTHER" id="PTHR47966">
    <property type="entry name" value="BETA-SITE APP-CLEAVING ENZYME, ISOFORM A-RELATED"/>
    <property type="match status" value="1"/>
</dbReference>
<name>A0AAN6PEN0_9PEZI</name>
<feature type="active site" evidence="6">
    <location>
        <position position="258"/>
    </location>
</feature>
<evidence type="ECO:0000256" key="1">
    <source>
        <dbReference type="ARBA" id="ARBA00007447"/>
    </source>
</evidence>
<keyword evidence="4" id="KW-0064">Aspartyl protease</keyword>
<dbReference type="SUPFAM" id="SSF50630">
    <property type="entry name" value="Acid proteases"/>
    <property type="match status" value="1"/>
</dbReference>
<feature type="disulfide bond" evidence="7">
    <location>
        <begin position="294"/>
        <end position="329"/>
    </location>
</feature>
<keyword evidence="7" id="KW-1015">Disulfide bond</keyword>
<keyword evidence="11" id="KW-1185">Reference proteome</keyword>
<dbReference type="InterPro" id="IPR033121">
    <property type="entry name" value="PEPTIDASE_A1"/>
</dbReference>
<keyword evidence="2" id="KW-0645">Protease</keyword>
<evidence type="ECO:0000256" key="6">
    <source>
        <dbReference type="PIRSR" id="PIRSR601461-1"/>
    </source>
</evidence>
<organism evidence="10 11">
    <name type="scientific">Parachaetomium inaequale</name>
    <dbReference type="NCBI Taxonomy" id="2588326"/>
    <lineage>
        <taxon>Eukaryota</taxon>
        <taxon>Fungi</taxon>
        <taxon>Dikarya</taxon>
        <taxon>Ascomycota</taxon>
        <taxon>Pezizomycotina</taxon>
        <taxon>Sordariomycetes</taxon>
        <taxon>Sordariomycetidae</taxon>
        <taxon>Sordariales</taxon>
        <taxon>Chaetomiaceae</taxon>
        <taxon>Parachaetomium</taxon>
    </lineage>
</organism>
<dbReference type="Pfam" id="PF00026">
    <property type="entry name" value="Asp"/>
    <property type="match status" value="1"/>
</dbReference>
<dbReference type="PROSITE" id="PS51767">
    <property type="entry name" value="PEPTIDASE_A1"/>
    <property type="match status" value="1"/>
</dbReference>
<protein>
    <submittedName>
        <fullName evidence="10">Aspartic peptidase domain-containing protein</fullName>
    </submittedName>
</protein>
<evidence type="ECO:0000256" key="8">
    <source>
        <dbReference type="SAM" id="MobiDB-lite"/>
    </source>
</evidence>
<keyword evidence="3" id="KW-0732">Signal</keyword>
<evidence type="ECO:0000313" key="11">
    <source>
        <dbReference type="Proteomes" id="UP001303115"/>
    </source>
</evidence>